<evidence type="ECO:0000259" key="9">
    <source>
        <dbReference type="Pfam" id="PF21082"/>
    </source>
</evidence>
<dbReference type="AlphaFoldDB" id="A0A1J4TTE6"/>
<evidence type="ECO:0000313" key="11">
    <source>
        <dbReference type="EMBL" id="OIO14505.1"/>
    </source>
</evidence>
<name>A0A1J4TTE6_9BACT</name>
<protein>
    <recommendedName>
        <fullName evidence="13">Mechanosensitive ion channel protein MscS</fullName>
    </recommendedName>
</protein>
<dbReference type="Gene3D" id="1.10.287.1260">
    <property type="match status" value="1"/>
</dbReference>
<dbReference type="InterPro" id="IPR010920">
    <property type="entry name" value="LSM_dom_sf"/>
</dbReference>
<dbReference type="PANTHER" id="PTHR30460:SF0">
    <property type="entry name" value="MODERATE CONDUCTANCE MECHANOSENSITIVE CHANNEL YBIO"/>
    <property type="match status" value="1"/>
</dbReference>
<organism evidence="11 12">
    <name type="scientific">Candidatus Gottesmanbacteria bacterium CG1_02_37_22</name>
    <dbReference type="NCBI Taxonomy" id="1805209"/>
    <lineage>
        <taxon>Bacteria</taxon>
        <taxon>Candidatus Gottesmaniibacteriota</taxon>
    </lineage>
</organism>
<dbReference type="GO" id="GO:0005886">
    <property type="term" value="C:plasma membrane"/>
    <property type="evidence" value="ECO:0007669"/>
    <property type="project" value="UniProtKB-SubCell"/>
</dbReference>
<evidence type="ECO:0000256" key="2">
    <source>
        <dbReference type="ARBA" id="ARBA00008017"/>
    </source>
</evidence>
<evidence type="ECO:0008006" key="13">
    <source>
        <dbReference type="Google" id="ProtNLM"/>
    </source>
</evidence>
<comment type="caution">
    <text evidence="11">The sequence shown here is derived from an EMBL/GenBank/DDBJ whole genome shotgun (WGS) entry which is preliminary data.</text>
</comment>
<dbReference type="EMBL" id="MNUY01000032">
    <property type="protein sequence ID" value="OIO14505.1"/>
    <property type="molecule type" value="Genomic_DNA"/>
</dbReference>
<feature type="transmembrane region" description="Helical" evidence="7">
    <location>
        <begin position="54"/>
        <end position="75"/>
    </location>
</feature>
<comment type="similarity">
    <text evidence="2">Belongs to the MscS (TC 1.A.23) family.</text>
</comment>
<keyword evidence="5 7" id="KW-1133">Transmembrane helix</keyword>
<reference evidence="11 12" key="1">
    <citation type="journal article" date="2016" name="Environ. Microbiol.">
        <title>Genomic resolution of a cold subsurface aquifer community provides metabolic insights for novel microbes adapted to high CO concentrations.</title>
        <authorList>
            <person name="Probst A.J."/>
            <person name="Castelle C.J."/>
            <person name="Singh A."/>
            <person name="Brown C.T."/>
            <person name="Anantharaman K."/>
            <person name="Sharon I."/>
            <person name="Hug L.A."/>
            <person name="Burstein D."/>
            <person name="Emerson J.B."/>
            <person name="Thomas B.C."/>
            <person name="Banfield J.F."/>
        </authorList>
    </citation>
    <scope>NUCLEOTIDE SEQUENCE [LARGE SCALE GENOMIC DNA]</scope>
    <source>
        <strain evidence="11">CG1_02_37_22</strain>
    </source>
</reference>
<dbReference type="STRING" id="1805209.AUJ73_02095"/>
<dbReference type="InterPro" id="IPR023408">
    <property type="entry name" value="MscS_beta-dom_sf"/>
</dbReference>
<dbReference type="Proteomes" id="UP000183120">
    <property type="component" value="Unassembled WGS sequence"/>
</dbReference>
<sequence>MILNYLEKTFLSFDKSIRIIEILAGAIIFNIIMKRFIKLPQKLDTKRAKTLFSLIQSTISIAIFILGITFILSVLEIDVTPILASAGIIGIAVGFGSQALVKDLIAGLFLIAEDSISIGDLVEIGGNRGVVLKIGIRTIILKDENGALRIIPAGRVNEVVNLSREEALVNIDIPIKNTVSIDKVLEAMRDVLSKIQNDKRFQKLLTKKPELKGIDSIEPGKLIIKSILYATFQNQWRVKRELLYRIKKKFEKDNIELA</sequence>
<dbReference type="SUPFAM" id="SSF82689">
    <property type="entry name" value="Mechanosensitive channel protein MscS (YggB), C-terminal domain"/>
    <property type="match status" value="1"/>
</dbReference>
<dbReference type="InterPro" id="IPR049278">
    <property type="entry name" value="MS_channel_C"/>
</dbReference>
<feature type="domain" description="Mechanosensitive ion channel MscS" evidence="8">
    <location>
        <begin position="100"/>
        <end position="164"/>
    </location>
</feature>
<evidence type="ECO:0000256" key="5">
    <source>
        <dbReference type="ARBA" id="ARBA00022989"/>
    </source>
</evidence>
<dbReference type="Gene3D" id="2.30.30.60">
    <property type="match status" value="1"/>
</dbReference>
<accession>A0A1J4TTE6</accession>
<dbReference type="Pfam" id="PF21082">
    <property type="entry name" value="MS_channel_3rd"/>
    <property type="match status" value="1"/>
</dbReference>
<dbReference type="SUPFAM" id="SSF82861">
    <property type="entry name" value="Mechanosensitive channel protein MscS (YggB), transmembrane region"/>
    <property type="match status" value="1"/>
</dbReference>
<dbReference type="InterPro" id="IPR045276">
    <property type="entry name" value="YbiO_bact"/>
</dbReference>
<evidence type="ECO:0000259" key="10">
    <source>
        <dbReference type="Pfam" id="PF21088"/>
    </source>
</evidence>
<evidence type="ECO:0000256" key="1">
    <source>
        <dbReference type="ARBA" id="ARBA00004651"/>
    </source>
</evidence>
<keyword evidence="4 7" id="KW-0812">Transmembrane</keyword>
<dbReference type="PANTHER" id="PTHR30460">
    <property type="entry name" value="MODERATE CONDUCTANCE MECHANOSENSITIVE CHANNEL YBIO"/>
    <property type="match status" value="1"/>
</dbReference>
<dbReference type="InterPro" id="IPR049142">
    <property type="entry name" value="MS_channel_1st"/>
</dbReference>
<evidence type="ECO:0000259" key="8">
    <source>
        <dbReference type="Pfam" id="PF00924"/>
    </source>
</evidence>
<evidence type="ECO:0000256" key="7">
    <source>
        <dbReference type="SAM" id="Phobius"/>
    </source>
</evidence>
<evidence type="ECO:0000256" key="3">
    <source>
        <dbReference type="ARBA" id="ARBA00022475"/>
    </source>
</evidence>
<evidence type="ECO:0000313" key="12">
    <source>
        <dbReference type="Proteomes" id="UP000183120"/>
    </source>
</evidence>
<dbReference type="Pfam" id="PF00924">
    <property type="entry name" value="MS_channel_2nd"/>
    <property type="match status" value="1"/>
</dbReference>
<gene>
    <name evidence="11" type="ORF">AUJ73_02095</name>
</gene>
<dbReference type="SUPFAM" id="SSF50182">
    <property type="entry name" value="Sm-like ribonucleoproteins"/>
    <property type="match status" value="1"/>
</dbReference>
<comment type="subcellular location">
    <subcellularLocation>
        <location evidence="1">Cell membrane</location>
        <topology evidence="1">Multi-pass membrane protein</topology>
    </subcellularLocation>
</comment>
<dbReference type="GO" id="GO:0008381">
    <property type="term" value="F:mechanosensitive monoatomic ion channel activity"/>
    <property type="evidence" value="ECO:0007669"/>
    <property type="project" value="InterPro"/>
</dbReference>
<keyword evidence="3" id="KW-1003">Cell membrane</keyword>
<dbReference type="InterPro" id="IPR011066">
    <property type="entry name" value="MscS_channel_C_sf"/>
</dbReference>
<dbReference type="Pfam" id="PF21088">
    <property type="entry name" value="MS_channel_1st"/>
    <property type="match status" value="1"/>
</dbReference>
<dbReference type="InterPro" id="IPR006685">
    <property type="entry name" value="MscS_channel_2nd"/>
</dbReference>
<dbReference type="InterPro" id="IPR011014">
    <property type="entry name" value="MscS_channel_TM-2"/>
</dbReference>
<proteinExistence type="inferred from homology"/>
<keyword evidence="6 7" id="KW-0472">Membrane</keyword>
<feature type="transmembrane region" description="Helical" evidence="7">
    <location>
        <begin position="81"/>
        <end position="101"/>
    </location>
</feature>
<evidence type="ECO:0000256" key="4">
    <source>
        <dbReference type="ARBA" id="ARBA00022692"/>
    </source>
</evidence>
<evidence type="ECO:0000256" key="6">
    <source>
        <dbReference type="ARBA" id="ARBA00023136"/>
    </source>
</evidence>
<feature type="transmembrane region" description="Helical" evidence="7">
    <location>
        <begin position="16"/>
        <end position="33"/>
    </location>
</feature>
<feature type="domain" description="Mechanosensitive ion channel MscS C-terminal" evidence="9">
    <location>
        <begin position="169"/>
        <end position="257"/>
    </location>
</feature>
<feature type="domain" description="Mechanosensitive ion channel transmembrane helices 2/3" evidence="10">
    <location>
        <begin position="59"/>
        <end position="98"/>
    </location>
</feature>
<dbReference type="Gene3D" id="3.30.70.100">
    <property type="match status" value="1"/>
</dbReference>